<evidence type="ECO:0000313" key="1">
    <source>
        <dbReference type="EMBL" id="EAQ48415.1"/>
    </source>
</evidence>
<dbReference type="RefSeq" id="WP_009780944.1">
    <property type="nucleotide sequence ID" value="NZ_CH672395.1"/>
</dbReference>
<dbReference type="STRING" id="398720.MED217_12949"/>
<evidence type="ECO:0000313" key="2">
    <source>
        <dbReference type="Proteomes" id="UP000001601"/>
    </source>
</evidence>
<proteinExistence type="predicted"/>
<dbReference type="Proteomes" id="UP000001601">
    <property type="component" value="Unassembled WGS sequence"/>
</dbReference>
<name>A3XPW1_LEEBM</name>
<dbReference type="eggNOG" id="COG4771">
    <property type="taxonomic scope" value="Bacteria"/>
</dbReference>
<sequence length="925" mass="103153">MLLVAATGFAQEGVLKGKLFDDYGEPLPGAVLQIKGTPKGTQTDFDGAYTLKCSVGDVLVITALGYATRELTVTAAMFREDGLEIDPLKKAVTPITQTDYEQAIKDHNPDFYAIPDLSTTPLRYTTNRKYLDVHRIKNVSKKDSILHLETYADEAFFEIGVSQHTALQYVPKSNLPELQQSYAQGRPEAGELTHRGPETGERFSYGPLLSSLAYDGSSYAYDVNGRPVPRDQVSGAPVTPYAQDIFENGWNTSTAVKLGVYYDVHRLNFNFANGTQRDLFDQGKETYNRINFGYENNNSFLSYSLSAGYSSSKTNNANLNGLHNQVYYSSLLTPPTFSNTQGIRLSDGTQRSFSPGNYNNPLWLLQTNANRLNEQAFNVQGTGTYLGEKFQLRVKTLYDTNTAGQEVGIAAGTAGFNNGLFTNKNFESEQLAAEAKAMWSDLYITDFLDFSPSATFQYTYSGLDFDFTETQSGEVLTDLNPSKTTIQMLNTLDAKADFYDFKLNLTLQQKLFTSSLQGNNWWLPDVILNADFRDIFYSDFLRRFKFTAAYSTNVNDLSLYYNNYGYNSLNLSLSESQQYTTNADLFNNAALTFEKQKGLDLSLTMWLWNQVTIDLNYYRSQTRDAIFPVFTEQAWKLLNTAELRDSGFEAGIKIDTYDYSVETDFRYTTAISFSTHNPVVRNLGTYEGTRLPVAGFGEVSQNLIAGQPVGVIMGTAYARDGQGNLRIGADGFPQIASEPKILGDPIPDFNLGWSNTLRYKKFLLKFTLDWQQGGDVWNGTQQALNYFGTSLESAQQRTITDYVFEGVAPDGTPNTQPVAFAPPDTPVTANRWVRYGYGGVAEASIADASFLNLQQLSLTYELKRKVSYFFKMLSISVYGNNLWNSAGFKGANPYSSLYGNPTGSALHYFNMPLAGELGIHLNIKI</sequence>
<dbReference type="InterPro" id="IPR008969">
    <property type="entry name" value="CarboxyPept-like_regulatory"/>
</dbReference>
<dbReference type="SUPFAM" id="SSF56935">
    <property type="entry name" value="Porins"/>
    <property type="match status" value="1"/>
</dbReference>
<organism evidence="1 2">
    <name type="scientific">Leeuwenhoekiella blandensis (strain CECT 7118 / CCUG 51940 / KCTC 22103 / MED217)</name>
    <name type="common">Flavobacterium sp. (strain MED217)</name>
    <dbReference type="NCBI Taxonomy" id="398720"/>
    <lineage>
        <taxon>Bacteria</taxon>
        <taxon>Pseudomonadati</taxon>
        <taxon>Bacteroidota</taxon>
        <taxon>Flavobacteriia</taxon>
        <taxon>Flavobacteriales</taxon>
        <taxon>Flavobacteriaceae</taxon>
        <taxon>Leeuwenhoekiella</taxon>
    </lineage>
</organism>
<dbReference type="Pfam" id="PF13715">
    <property type="entry name" value="CarbopepD_reg_2"/>
    <property type="match status" value="1"/>
</dbReference>
<dbReference type="EMBL" id="AANC01000008">
    <property type="protein sequence ID" value="EAQ48415.1"/>
    <property type="molecule type" value="Genomic_DNA"/>
</dbReference>
<dbReference type="SUPFAM" id="SSF49464">
    <property type="entry name" value="Carboxypeptidase regulatory domain-like"/>
    <property type="match status" value="1"/>
</dbReference>
<accession>A3XPW1</accession>
<comment type="caution">
    <text evidence="1">The sequence shown here is derived from an EMBL/GenBank/DDBJ whole genome shotgun (WGS) entry which is preliminary data.</text>
</comment>
<dbReference type="eggNOG" id="COG1629">
    <property type="taxonomic scope" value="Bacteria"/>
</dbReference>
<gene>
    <name evidence="1" type="ORF">MED217_12949</name>
</gene>
<dbReference type="Gene3D" id="2.60.40.1120">
    <property type="entry name" value="Carboxypeptidase-like, regulatory domain"/>
    <property type="match status" value="1"/>
</dbReference>
<reference evidence="1 2" key="1">
    <citation type="journal article" date="2007" name="Nature">
        <title>Light stimulates growth of proteorhodopsin-containing marine Flavobacteria.</title>
        <authorList>
            <person name="Gomez-Consarnau L."/>
            <person name="Gonzalez J.M."/>
            <person name="Coll-Llado M."/>
            <person name="Gourdon P."/>
            <person name="Pascher T."/>
            <person name="Neutze R."/>
            <person name="Pedros-Alio C."/>
            <person name="Pinhassi J."/>
        </authorList>
    </citation>
    <scope>NUCLEOTIDE SEQUENCE [LARGE SCALE GENOMIC DNA]</scope>
    <source>
        <strain evidence="1 2">MED217</strain>
    </source>
</reference>
<dbReference type="AlphaFoldDB" id="A3XPW1"/>
<dbReference type="HOGENOM" id="CLU_316358_0_0_10"/>
<protein>
    <submittedName>
        <fullName evidence="1">Putative surface membrane protein</fullName>
    </submittedName>
</protein>
<keyword evidence="2" id="KW-1185">Reference proteome</keyword>